<feature type="domain" description="PAS" evidence="8">
    <location>
        <begin position="337"/>
        <end position="408"/>
    </location>
</feature>
<feature type="domain" description="PAC" evidence="9">
    <location>
        <begin position="540"/>
        <end position="591"/>
    </location>
</feature>
<keyword evidence="4" id="KW-0808">Transferase</keyword>
<sequence length="1098" mass="120118">MTGVPNRLLFLAAAVVLLTLAALAGGYSTIVLTDIEQGLPRRTELVARELGKLDREVATLDQSLALVAATGRPEDARAAQRMADFVHARVGTASSLVDTVPAAGPFRLARVEHALAPVEAALGPVAAGDAPADAAAREAVAEARRHFAPIVRLVRDETVTAAETAAAAINRQAEKLLGFRAAAQGVLAAGTLTLLVALALLYRQRTTALALRDSQDRYRRLFEGSAAVMLLVDPVARRLVDANMAAAQFYGWPVDSLRGRPLGDIDRLSEAEHRAELDRAAAEGRSHVYVRHARADGSECDVEVQSAPIVVDGRELRLCIVHDISVRRSAERKLFETEARYRMVVDATTQGFWFVAPHSGNTIDVNESLCAILGYAREEVLGRPITDFADGPDRAILADKVAHAPTSQHRVYEVGLTRKDGSKVLTRFNATTLRDPDGAMRGSYAFIEDITAQRAFERRLAESEGMLRSITANIPGVIYQWYERADGSRGFHWVSPRSLEILGIPQKELERDWRLINLHPEDAERWDTTIREATAAQTDWSFEGRLLLAGGRILWWRGLARPVAVSPEETVFNGIILDITRQKELEAELMENRRLLNLALEAGRVGVWDFDLDTGALWFSPSWKAQLGYADDELDNSLEAWRSVIFPEDGDAALRLVDDYIGGRKPDFEALQRFRHRDGSTVYIRTRARAVRDEKTDRPIRLIGAHVDLTPQIEAQDQLARANRNTALILESTADGLFGVDRGGRITFVNDACKRLLGFTEAEMIGAEAHALTHHSRPDGTPYPAAECPVAAVLADGRRREQLDDALWRKDGRPLPVEMSASPMVDGGAVVGAIVSFRDVAERQKYKAELERSNAELEQFAYAASHDLQEPLRGVTSYLSLLKRRHGPALPEGAAAYLDQAMESALRMSNMIRDLLTYSRVSTRGQQIAPTDAGECARAALANLRISVAEAGAEVTVAEDLPWVQADAGQLTSLFQNLLGNAVKYRAPDRAPRVSVTVEPLPGGRWRFAVADNGIGVDPAYFDRIFLPFQRLHGHDQYEGTGIGLAVCRKVVERHGGTLAVRSMPGEGSVFTFDLTAAPAEDAGQDAATARATALNPA</sequence>
<evidence type="ECO:0000259" key="7">
    <source>
        <dbReference type="PROSITE" id="PS50109"/>
    </source>
</evidence>
<dbReference type="InterPro" id="IPR000700">
    <property type="entry name" value="PAS-assoc_C"/>
</dbReference>
<feature type="domain" description="PAS" evidence="8">
    <location>
        <begin position="214"/>
        <end position="260"/>
    </location>
</feature>
<feature type="domain" description="PAC" evidence="9">
    <location>
        <begin position="801"/>
        <end position="852"/>
    </location>
</feature>
<dbReference type="SMART" id="SM00388">
    <property type="entry name" value="HisKA"/>
    <property type="match status" value="1"/>
</dbReference>
<dbReference type="SMART" id="SM00387">
    <property type="entry name" value="HATPase_c"/>
    <property type="match status" value="1"/>
</dbReference>
<dbReference type="InterPro" id="IPR004358">
    <property type="entry name" value="Sig_transdc_His_kin-like_C"/>
</dbReference>
<evidence type="ECO:0000256" key="2">
    <source>
        <dbReference type="ARBA" id="ARBA00012438"/>
    </source>
</evidence>
<dbReference type="PANTHER" id="PTHR43304:SF1">
    <property type="entry name" value="PAC DOMAIN-CONTAINING PROTEIN"/>
    <property type="match status" value="1"/>
</dbReference>
<dbReference type="CDD" id="cd00082">
    <property type="entry name" value="HisKA"/>
    <property type="match status" value="1"/>
</dbReference>
<dbReference type="PROSITE" id="PS50113">
    <property type="entry name" value="PAC"/>
    <property type="match status" value="4"/>
</dbReference>
<dbReference type="InterPro" id="IPR005467">
    <property type="entry name" value="His_kinase_dom"/>
</dbReference>
<dbReference type="SUPFAM" id="SSF55785">
    <property type="entry name" value="PYP-like sensor domain (PAS domain)"/>
    <property type="match status" value="5"/>
</dbReference>
<dbReference type="PANTHER" id="PTHR43304">
    <property type="entry name" value="PHYTOCHROME-LIKE PROTEIN CPH1"/>
    <property type="match status" value="1"/>
</dbReference>
<dbReference type="RefSeq" id="WP_097279878.1">
    <property type="nucleotide sequence ID" value="NZ_OCNJ01000006.1"/>
</dbReference>
<dbReference type="Proteomes" id="UP000219621">
    <property type="component" value="Unassembled WGS sequence"/>
</dbReference>
<keyword evidence="11" id="KW-1185">Reference proteome</keyword>
<evidence type="ECO:0000259" key="9">
    <source>
        <dbReference type="PROSITE" id="PS50113"/>
    </source>
</evidence>
<evidence type="ECO:0000259" key="8">
    <source>
        <dbReference type="PROSITE" id="PS50112"/>
    </source>
</evidence>
<dbReference type="Pfam" id="PF13426">
    <property type="entry name" value="PAS_9"/>
    <property type="match status" value="2"/>
</dbReference>
<dbReference type="AlphaFoldDB" id="A0A286GMP4"/>
<evidence type="ECO:0000256" key="4">
    <source>
        <dbReference type="ARBA" id="ARBA00022679"/>
    </source>
</evidence>
<dbReference type="InterPro" id="IPR036097">
    <property type="entry name" value="HisK_dim/P_sf"/>
</dbReference>
<dbReference type="Gene3D" id="1.10.287.130">
    <property type="match status" value="1"/>
</dbReference>
<dbReference type="Pfam" id="PF02518">
    <property type="entry name" value="HATPase_c"/>
    <property type="match status" value="1"/>
</dbReference>
<feature type="domain" description="PAS" evidence="8">
    <location>
        <begin position="722"/>
        <end position="766"/>
    </location>
</feature>
<comment type="catalytic activity">
    <reaction evidence="1">
        <text>ATP + protein L-histidine = ADP + protein N-phospho-L-histidine.</text>
        <dbReference type="EC" id="2.7.13.3"/>
    </reaction>
</comment>
<dbReference type="InterPro" id="IPR000014">
    <property type="entry name" value="PAS"/>
</dbReference>
<keyword evidence="6" id="KW-0472">Membrane</keyword>
<evidence type="ECO:0000256" key="1">
    <source>
        <dbReference type="ARBA" id="ARBA00000085"/>
    </source>
</evidence>
<keyword evidence="6" id="KW-1133">Transmembrane helix</keyword>
<dbReference type="SMART" id="SM00086">
    <property type="entry name" value="PAC"/>
    <property type="match status" value="5"/>
</dbReference>
<keyword evidence="6" id="KW-0812">Transmembrane</keyword>
<dbReference type="PROSITE" id="PS50109">
    <property type="entry name" value="HIS_KIN"/>
    <property type="match status" value="1"/>
</dbReference>
<keyword evidence="3" id="KW-0597">Phosphoprotein</keyword>
<dbReference type="InterPro" id="IPR035965">
    <property type="entry name" value="PAS-like_dom_sf"/>
</dbReference>
<dbReference type="Pfam" id="PF00989">
    <property type="entry name" value="PAS"/>
    <property type="match status" value="1"/>
</dbReference>
<dbReference type="PRINTS" id="PR00344">
    <property type="entry name" value="BCTRLSENSOR"/>
</dbReference>
<dbReference type="Gene3D" id="3.30.450.20">
    <property type="entry name" value="PAS domain"/>
    <property type="match status" value="5"/>
</dbReference>
<evidence type="ECO:0000256" key="5">
    <source>
        <dbReference type="ARBA" id="ARBA00022777"/>
    </source>
</evidence>
<name>A0A286GMP4_9PROT</name>
<dbReference type="Pfam" id="PF08447">
    <property type="entry name" value="PAS_3"/>
    <property type="match status" value="2"/>
</dbReference>
<proteinExistence type="predicted"/>
<evidence type="ECO:0000256" key="6">
    <source>
        <dbReference type="SAM" id="Phobius"/>
    </source>
</evidence>
<dbReference type="CDD" id="cd00130">
    <property type="entry name" value="PAS"/>
    <property type="match status" value="5"/>
</dbReference>
<accession>A0A286GMP4</accession>
<dbReference type="EMBL" id="OCNJ01000006">
    <property type="protein sequence ID" value="SOD96807.1"/>
    <property type="molecule type" value="Genomic_DNA"/>
</dbReference>
<dbReference type="Pfam" id="PF00512">
    <property type="entry name" value="HisKA"/>
    <property type="match status" value="1"/>
</dbReference>
<dbReference type="InterPro" id="IPR013655">
    <property type="entry name" value="PAS_fold_3"/>
</dbReference>
<gene>
    <name evidence="10" type="ORF">SAMN05421508_106103</name>
</gene>
<dbReference type="SUPFAM" id="SSF55874">
    <property type="entry name" value="ATPase domain of HSP90 chaperone/DNA topoisomerase II/histidine kinase"/>
    <property type="match status" value="1"/>
</dbReference>
<feature type="domain" description="PAC" evidence="9">
    <location>
        <begin position="664"/>
        <end position="721"/>
    </location>
</feature>
<dbReference type="PROSITE" id="PS50112">
    <property type="entry name" value="PAS"/>
    <property type="match status" value="3"/>
</dbReference>
<dbReference type="SUPFAM" id="SSF47384">
    <property type="entry name" value="Homodimeric domain of signal transducing histidine kinase"/>
    <property type="match status" value="1"/>
</dbReference>
<dbReference type="InterPro" id="IPR036890">
    <property type="entry name" value="HATPase_C_sf"/>
</dbReference>
<dbReference type="InterPro" id="IPR013767">
    <property type="entry name" value="PAS_fold"/>
</dbReference>
<evidence type="ECO:0000313" key="11">
    <source>
        <dbReference type="Proteomes" id="UP000219621"/>
    </source>
</evidence>
<organism evidence="10 11">
    <name type="scientific">Caenispirillum bisanense</name>
    <dbReference type="NCBI Taxonomy" id="414052"/>
    <lineage>
        <taxon>Bacteria</taxon>
        <taxon>Pseudomonadati</taxon>
        <taxon>Pseudomonadota</taxon>
        <taxon>Alphaproteobacteria</taxon>
        <taxon>Rhodospirillales</taxon>
        <taxon>Novispirillaceae</taxon>
        <taxon>Caenispirillum</taxon>
    </lineage>
</organism>
<dbReference type="InterPro" id="IPR003594">
    <property type="entry name" value="HATPase_dom"/>
</dbReference>
<dbReference type="InterPro" id="IPR052162">
    <property type="entry name" value="Sensor_kinase/Photoreceptor"/>
</dbReference>
<feature type="domain" description="PAC" evidence="9">
    <location>
        <begin position="410"/>
        <end position="462"/>
    </location>
</feature>
<evidence type="ECO:0000256" key="3">
    <source>
        <dbReference type="ARBA" id="ARBA00022553"/>
    </source>
</evidence>
<dbReference type="InterPro" id="IPR001610">
    <property type="entry name" value="PAC"/>
</dbReference>
<reference evidence="11" key="1">
    <citation type="submission" date="2017-09" db="EMBL/GenBank/DDBJ databases">
        <authorList>
            <person name="Varghese N."/>
            <person name="Submissions S."/>
        </authorList>
    </citation>
    <scope>NUCLEOTIDE SEQUENCE [LARGE SCALE GENOMIC DNA]</scope>
    <source>
        <strain evidence="11">USBA 140</strain>
    </source>
</reference>
<dbReference type="Gene3D" id="3.30.565.10">
    <property type="entry name" value="Histidine kinase-like ATPase, C-terminal domain"/>
    <property type="match status" value="1"/>
</dbReference>
<keyword evidence="5" id="KW-0418">Kinase</keyword>
<dbReference type="EC" id="2.7.13.3" evidence="2"/>
<dbReference type="NCBIfam" id="TIGR00229">
    <property type="entry name" value="sensory_box"/>
    <property type="match status" value="4"/>
</dbReference>
<evidence type="ECO:0000313" key="10">
    <source>
        <dbReference type="EMBL" id="SOD96807.1"/>
    </source>
</evidence>
<dbReference type="InterPro" id="IPR003661">
    <property type="entry name" value="HisK_dim/P_dom"/>
</dbReference>
<dbReference type="GO" id="GO:0006355">
    <property type="term" value="P:regulation of DNA-templated transcription"/>
    <property type="evidence" value="ECO:0007669"/>
    <property type="project" value="InterPro"/>
</dbReference>
<feature type="domain" description="Histidine kinase" evidence="7">
    <location>
        <begin position="863"/>
        <end position="1079"/>
    </location>
</feature>
<protein>
    <recommendedName>
        <fullName evidence="2">histidine kinase</fullName>
        <ecNumber evidence="2">2.7.13.3</ecNumber>
    </recommendedName>
</protein>
<feature type="transmembrane region" description="Helical" evidence="6">
    <location>
        <begin position="181"/>
        <end position="202"/>
    </location>
</feature>
<dbReference type="GO" id="GO:0000155">
    <property type="term" value="F:phosphorelay sensor kinase activity"/>
    <property type="evidence" value="ECO:0007669"/>
    <property type="project" value="InterPro"/>
</dbReference>
<dbReference type="SMART" id="SM00091">
    <property type="entry name" value="PAS"/>
    <property type="match status" value="5"/>
</dbReference>
<dbReference type="OrthoDB" id="7313492at2"/>